<dbReference type="PANTHER" id="PTHR36936:SF2">
    <property type="entry name" value="C2H2-TYPE DOMAIN-CONTAINING PROTEIN"/>
    <property type="match status" value="1"/>
</dbReference>
<keyword evidence="2" id="KW-1185">Reference proteome</keyword>
<comment type="caution">
    <text evidence="1">The sequence shown here is derived from an EMBL/GenBank/DDBJ whole genome shotgun (WGS) entry which is preliminary data.</text>
</comment>
<dbReference type="PANTHER" id="PTHR36936">
    <property type="entry name" value="PROTEIN CBG25168"/>
    <property type="match status" value="1"/>
</dbReference>
<dbReference type="EMBL" id="BTRK01000002">
    <property type="protein sequence ID" value="GMR37982.1"/>
    <property type="molecule type" value="Genomic_DNA"/>
</dbReference>
<gene>
    <name evidence="1" type="ORF">PMAYCL1PPCAC_08177</name>
</gene>
<sequence>MKAALCQLKENYTRCNKELLKLRTEHLFNKAVSCALCDLSGLHDANILLSHFLSNEHQNNIKDQPALRHFNKSSLDFWIDATANFAYAGTTVHYETEIGEKFVCSLDQAQKWLYEGFFTSSMKFAVVEDGADVSHPEIWQSLCNLMKRNGRAMPFLFTSNQDTRQQEIVEIDAHSYDLCENSRELANRKHKLIEQITSLDDRLKTASDQIGHIAERMAEPFNILRDCEDPLKRVTVIDGTREIPRLRQLFDSCNKEQLEERTNHLFTEEICCDVCGVPGLSTSNQVLSHLFEKKHINREIFRNLHHYDKEAVEYWIRVTRECGGRHEEPPEGFPRNQKRYGHLRPGFIMFRQHSQKMESEQIIVSKPLERAEQGTNATEDPPECEIEKGSDAVDAQLRNTNNIYPDEGVDPFGILRDCVECIRRVEIYNMESTIDQLRQSYDNCEKEQLNKRTKHLFTTKVRCGLCFDKPMSNATHVISHVFKQYHLEKVMQRKKLDKAAHTNTRQVQCLLFLASLPFFISSVHPSTP</sequence>
<protein>
    <submittedName>
        <fullName evidence="1">Uncharacterized protein</fullName>
    </submittedName>
</protein>
<dbReference type="AlphaFoldDB" id="A0AAN5CC87"/>
<name>A0AAN5CC87_9BILA</name>
<proteinExistence type="predicted"/>
<organism evidence="1 2">
    <name type="scientific">Pristionchus mayeri</name>
    <dbReference type="NCBI Taxonomy" id="1317129"/>
    <lineage>
        <taxon>Eukaryota</taxon>
        <taxon>Metazoa</taxon>
        <taxon>Ecdysozoa</taxon>
        <taxon>Nematoda</taxon>
        <taxon>Chromadorea</taxon>
        <taxon>Rhabditida</taxon>
        <taxon>Rhabditina</taxon>
        <taxon>Diplogasteromorpha</taxon>
        <taxon>Diplogasteroidea</taxon>
        <taxon>Neodiplogasteridae</taxon>
        <taxon>Pristionchus</taxon>
    </lineage>
</organism>
<evidence type="ECO:0000313" key="2">
    <source>
        <dbReference type="Proteomes" id="UP001328107"/>
    </source>
</evidence>
<dbReference type="Proteomes" id="UP001328107">
    <property type="component" value="Unassembled WGS sequence"/>
</dbReference>
<accession>A0AAN5CC87</accession>
<evidence type="ECO:0000313" key="1">
    <source>
        <dbReference type="EMBL" id="GMR37982.1"/>
    </source>
</evidence>
<reference evidence="2" key="1">
    <citation type="submission" date="2022-10" db="EMBL/GenBank/DDBJ databases">
        <title>Genome assembly of Pristionchus species.</title>
        <authorList>
            <person name="Yoshida K."/>
            <person name="Sommer R.J."/>
        </authorList>
    </citation>
    <scope>NUCLEOTIDE SEQUENCE [LARGE SCALE GENOMIC DNA]</scope>
    <source>
        <strain evidence="2">RS5460</strain>
    </source>
</reference>